<proteinExistence type="predicted"/>
<gene>
    <name evidence="1" type="ORF">BOLC4T24351H</name>
</gene>
<sequence length="114" mass="12736">MYSLIRHGRKTLEFQKWLHLRFAANILLNEPVCGEEDELAAGGSGFVSSALMAKGDDEDGLLPQAVDGYKDVLLLLRHRITLLGPTPDCGLTIRPEFELHQPHHALYLIFIGDK</sequence>
<protein>
    <submittedName>
        <fullName evidence="1">Uncharacterized protein</fullName>
    </submittedName>
</protein>
<dbReference type="AlphaFoldDB" id="A0A3P6C414"/>
<dbReference type="EMBL" id="LR031873">
    <property type="protein sequence ID" value="VDD08900.1"/>
    <property type="molecule type" value="Genomic_DNA"/>
</dbReference>
<name>A0A3P6C414_BRAOL</name>
<evidence type="ECO:0000313" key="1">
    <source>
        <dbReference type="EMBL" id="VDD08900.1"/>
    </source>
</evidence>
<reference evidence="1" key="1">
    <citation type="submission" date="2018-11" db="EMBL/GenBank/DDBJ databases">
        <authorList>
            <consortium name="Genoscope - CEA"/>
            <person name="William W."/>
        </authorList>
    </citation>
    <scope>NUCLEOTIDE SEQUENCE</scope>
</reference>
<organism evidence="1">
    <name type="scientific">Brassica oleracea</name>
    <name type="common">Wild cabbage</name>
    <dbReference type="NCBI Taxonomy" id="3712"/>
    <lineage>
        <taxon>Eukaryota</taxon>
        <taxon>Viridiplantae</taxon>
        <taxon>Streptophyta</taxon>
        <taxon>Embryophyta</taxon>
        <taxon>Tracheophyta</taxon>
        <taxon>Spermatophyta</taxon>
        <taxon>Magnoliopsida</taxon>
        <taxon>eudicotyledons</taxon>
        <taxon>Gunneridae</taxon>
        <taxon>Pentapetalae</taxon>
        <taxon>rosids</taxon>
        <taxon>malvids</taxon>
        <taxon>Brassicales</taxon>
        <taxon>Brassicaceae</taxon>
        <taxon>Brassiceae</taxon>
        <taxon>Brassica</taxon>
    </lineage>
</organism>
<accession>A0A3P6C414</accession>